<dbReference type="SUPFAM" id="SSF56601">
    <property type="entry name" value="beta-lactamase/transpeptidase-like"/>
    <property type="match status" value="1"/>
</dbReference>
<name>A0A5C1QD23_9SPIO</name>
<dbReference type="OrthoDB" id="9797709at2"/>
<dbReference type="InterPro" id="IPR012338">
    <property type="entry name" value="Beta-lactam/transpept-like"/>
</dbReference>
<dbReference type="InterPro" id="IPR050789">
    <property type="entry name" value="Diverse_Enzym_Activities"/>
</dbReference>
<dbReference type="Gene3D" id="3.40.710.10">
    <property type="entry name" value="DD-peptidase/beta-lactamase superfamily"/>
    <property type="match status" value="1"/>
</dbReference>
<dbReference type="Pfam" id="PF00144">
    <property type="entry name" value="Beta-lactamase"/>
    <property type="match status" value="1"/>
</dbReference>
<organism evidence="2 3">
    <name type="scientific">Thiospirochaeta perfilievii</name>
    <dbReference type="NCBI Taxonomy" id="252967"/>
    <lineage>
        <taxon>Bacteria</taxon>
        <taxon>Pseudomonadati</taxon>
        <taxon>Spirochaetota</taxon>
        <taxon>Spirochaetia</taxon>
        <taxon>Spirochaetales</taxon>
        <taxon>Spirochaetaceae</taxon>
        <taxon>Thiospirochaeta</taxon>
    </lineage>
</organism>
<sequence length="392" mass="44003">MLDLKAEALIKNCLKLAIKNRELSGANILILQDGKEVFYHQDGYSNIENRETIKRDTIFRLYSMTKPVTAVAVMILLERGLIDLFDPVSKFYPSFKDQKVIENGQLVTPKREISIKDLLNMTSGLLYPGASTSGLSVETVFKELDKRLFSDSPMATGELVDRLGQSILDFHPGEKWAYGTSADVLGGIVEVVSNKKFGEFLREELFTPLGMVDTDFYVPLDKQDRLATVYETTLDNRLEIYSGNNLGISNKMEIYPAFESGGAGLVSTIDDYSNFTSMLINRGLFNGKTILSPKSVDFLTTQVLDDNQMENFKEWYALSGFTYGNLMRVMVKPELSGSLSSLGEYGWDGWLGCYMANSPKDNLTILVMMQKKDAGTIPFTRKLRNIIFSNIK</sequence>
<dbReference type="PANTHER" id="PTHR43283:SF3">
    <property type="entry name" value="BETA-LACTAMASE FAMILY PROTEIN (AFU_ORTHOLOGUE AFUA_5G07500)"/>
    <property type="match status" value="1"/>
</dbReference>
<dbReference type="KEGG" id="sper:EW093_07825"/>
<feature type="domain" description="Beta-lactamase-related" evidence="1">
    <location>
        <begin position="19"/>
        <end position="373"/>
    </location>
</feature>
<reference evidence="2 3" key="2">
    <citation type="submission" date="2019-09" db="EMBL/GenBank/DDBJ databases">
        <title>Complete Genome Sequence and Methylome Analysis of free living Spirochaetas.</title>
        <authorList>
            <person name="Leshcheva N."/>
            <person name="Mikheeva N."/>
        </authorList>
    </citation>
    <scope>NUCLEOTIDE SEQUENCE [LARGE SCALE GENOMIC DNA]</scope>
    <source>
        <strain evidence="2 3">P</strain>
    </source>
</reference>
<dbReference type="GO" id="GO:0016787">
    <property type="term" value="F:hydrolase activity"/>
    <property type="evidence" value="ECO:0007669"/>
    <property type="project" value="UniProtKB-KW"/>
</dbReference>
<evidence type="ECO:0000313" key="2">
    <source>
        <dbReference type="EMBL" id="QEN04614.1"/>
    </source>
</evidence>
<reference evidence="2 3" key="1">
    <citation type="submission" date="2019-02" db="EMBL/GenBank/DDBJ databases">
        <authorList>
            <person name="Fomenkov A."/>
            <person name="Dubinina G."/>
            <person name="Grabovich M."/>
            <person name="Vincze T."/>
            <person name="Roberts R.J."/>
        </authorList>
    </citation>
    <scope>NUCLEOTIDE SEQUENCE [LARGE SCALE GENOMIC DNA]</scope>
    <source>
        <strain evidence="2 3">P</strain>
    </source>
</reference>
<keyword evidence="3" id="KW-1185">Reference proteome</keyword>
<protein>
    <submittedName>
        <fullName evidence="2">Class A beta-lactamase-related serine hydrolase</fullName>
    </submittedName>
</protein>
<proteinExistence type="predicted"/>
<dbReference type="InterPro" id="IPR001466">
    <property type="entry name" value="Beta-lactam-related"/>
</dbReference>
<dbReference type="Proteomes" id="UP000323824">
    <property type="component" value="Chromosome"/>
</dbReference>
<dbReference type="PANTHER" id="PTHR43283">
    <property type="entry name" value="BETA-LACTAMASE-RELATED"/>
    <property type="match status" value="1"/>
</dbReference>
<accession>A0A5C1QD23</accession>
<dbReference type="EMBL" id="CP035807">
    <property type="protein sequence ID" value="QEN04614.1"/>
    <property type="molecule type" value="Genomic_DNA"/>
</dbReference>
<gene>
    <name evidence="2" type="ORF">EW093_07825</name>
</gene>
<evidence type="ECO:0000259" key="1">
    <source>
        <dbReference type="Pfam" id="PF00144"/>
    </source>
</evidence>
<evidence type="ECO:0000313" key="3">
    <source>
        <dbReference type="Proteomes" id="UP000323824"/>
    </source>
</evidence>
<dbReference type="AlphaFoldDB" id="A0A5C1QD23"/>
<dbReference type="RefSeq" id="WP_149567857.1">
    <property type="nucleotide sequence ID" value="NZ_CP035807.1"/>
</dbReference>
<keyword evidence="2" id="KW-0378">Hydrolase</keyword>